<organism evidence="1 2">
    <name type="scientific">Tenacibaculum vairaonense</name>
    <dbReference type="NCBI Taxonomy" id="3137860"/>
    <lineage>
        <taxon>Bacteria</taxon>
        <taxon>Pseudomonadati</taxon>
        <taxon>Bacteroidota</taxon>
        <taxon>Flavobacteriia</taxon>
        <taxon>Flavobacteriales</taxon>
        <taxon>Flavobacteriaceae</taxon>
        <taxon>Tenacibaculum</taxon>
    </lineage>
</organism>
<proteinExistence type="predicted"/>
<keyword evidence="2" id="KW-1185">Reference proteome</keyword>
<evidence type="ECO:0000313" key="1">
    <source>
        <dbReference type="EMBL" id="CAL2108191.1"/>
    </source>
</evidence>
<protein>
    <recommendedName>
        <fullName evidence="3">Terminase</fullName>
    </recommendedName>
</protein>
<evidence type="ECO:0000313" key="2">
    <source>
        <dbReference type="Proteomes" id="UP001497602"/>
    </source>
</evidence>
<dbReference type="Proteomes" id="UP001497602">
    <property type="component" value="Unassembled WGS sequence"/>
</dbReference>
<name>A0ABM9PQY0_9FLAO</name>
<dbReference type="EMBL" id="CAXJRC010000043">
    <property type="protein sequence ID" value="CAL2108191.1"/>
    <property type="molecule type" value="Genomic_DNA"/>
</dbReference>
<accession>A0ABM9PQY0</accession>
<reference evidence="1 2" key="1">
    <citation type="submission" date="2024-05" db="EMBL/GenBank/DDBJ databases">
        <authorList>
            <person name="Duchaud E."/>
        </authorList>
    </citation>
    <scope>NUCLEOTIDE SEQUENCE [LARGE SCALE GENOMIC DNA]</scope>
    <source>
        <strain evidence="1">Ena-SAMPLE-TAB-13-05-2024-13:56:06:370-140305</strain>
    </source>
</reference>
<sequence length="518" mass="60099">MTRTDLKKAYEAFLARGKEIQESTYLSIVKETSAEQEQRIKMLLKPENYVKFFDYYFGLHSGDPLADAPCADFHQSSYEKVYANPFIKQLRMWYRGAAKSIHTNVGNMLHLKQNDELYFGLIIGQNEPHAQLLLSDIQVHLEYNEKFIKDFGVQKIYGSWSGGEFQTKDGRFFKGLGIDQPFRGLRKGKHRIDFVSLDDVEDRKIAKKKERVQERGEKITGDIVKAFGLHRGRFIMPNNYIVKDGLIDYLRKEWKKNPNLSISKVNLTDEYGNPSWHQRISKEKAAAINADTDYYTSQREDYNNPIEKGKRFKEEWIRFEKVPPIEEFFLFVGYWDLSYKREGDFKAYAVIGVANGKMYVLHVFCRQCEVTEAVKWHYDLVQELAIQGIKVMNYFDATASQGIVHSPVFQQESLRRHFFEVPIEDHSQHGDKHNRIDTTLTNVFFNKTLVFADYLEGTEDMEAAKTQLLSFQKGTTSPDDFPDALENAVRKVQVYALEGGDISEDTEPIIQPHEPSGY</sequence>
<dbReference type="RefSeq" id="WP_348739755.1">
    <property type="nucleotide sequence ID" value="NZ_CAXJRC010000043.1"/>
</dbReference>
<comment type="caution">
    <text evidence="1">The sequence shown here is derived from an EMBL/GenBank/DDBJ whole genome shotgun (WGS) entry which is preliminary data.</text>
</comment>
<gene>
    <name evidence="1" type="ORF">T190115A13A_60186</name>
</gene>
<evidence type="ECO:0008006" key="3">
    <source>
        <dbReference type="Google" id="ProtNLM"/>
    </source>
</evidence>